<name>A0A2B8B619_9PROT</name>
<dbReference type="PROSITE" id="PS51118">
    <property type="entry name" value="HTH_HXLR"/>
    <property type="match status" value="1"/>
</dbReference>
<dbReference type="RefSeq" id="WP_098741038.1">
    <property type="nucleotide sequence ID" value="NZ_PDKW01000043.1"/>
</dbReference>
<dbReference type="Proteomes" id="UP000225379">
    <property type="component" value="Unassembled WGS sequence"/>
</dbReference>
<keyword evidence="6" id="KW-1185">Reference proteome</keyword>
<dbReference type="AlphaFoldDB" id="A0A2B8B619"/>
<gene>
    <name evidence="5" type="ORF">CRT60_26255</name>
</gene>
<accession>A0A2B8B619</accession>
<evidence type="ECO:0000313" key="6">
    <source>
        <dbReference type="Proteomes" id="UP000225379"/>
    </source>
</evidence>
<feature type="domain" description="HTH hxlR-type" evidence="4">
    <location>
        <begin position="27"/>
        <end position="125"/>
    </location>
</feature>
<evidence type="ECO:0000256" key="1">
    <source>
        <dbReference type="ARBA" id="ARBA00023015"/>
    </source>
</evidence>
<dbReference type="EMBL" id="PDKW01000043">
    <property type="protein sequence ID" value="PGH53395.1"/>
    <property type="molecule type" value="Genomic_DNA"/>
</dbReference>
<dbReference type="GO" id="GO:0003677">
    <property type="term" value="F:DNA binding"/>
    <property type="evidence" value="ECO:0007669"/>
    <property type="project" value="UniProtKB-KW"/>
</dbReference>
<organism evidence="5 6">
    <name type="scientific">Azospirillum palustre</name>
    <dbReference type="NCBI Taxonomy" id="2044885"/>
    <lineage>
        <taxon>Bacteria</taxon>
        <taxon>Pseudomonadati</taxon>
        <taxon>Pseudomonadota</taxon>
        <taxon>Alphaproteobacteria</taxon>
        <taxon>Rhodospirillales</taxon>
        <taxon>Azospirillaceae</taxon>
        <taxon>Azospirillum</taxon>
    </lineage>
</organism>
<sequence>MDRTLLGLGGKRPSEVDQLPDAYASACPTRQALDRIADKWTVLILGLLESGPMRFNQLRREIEGISQKMLSQTLKSLERDGLVSRKAFATVPVTVEYSITPLGATLAETLVPLRMWAETHIAQMLEARAAYDRDDEDAPVRLDVA</sequence>
<keyword evidence="2" id="KW-0238">DNA-binding</keyword>
<dbReference type="OrthoDB" id="9800350at2"/>
<dbReference type="Gene3D" id="1.10.10.10">
    <property type="entry name" value="Winged helix-like DNA-binding domain superfamily/Winged helix DNA-binding domain"/>
    <property type="match status" value="1"/>
</dbReference>
<dbReference type="GO" id="GO:0006355">
    <property type="term" value="P:regulation of DNA-templated transcription"/>
    <property type="evidence" value="ECO:0007669"/>
    <property type="project" value="UniProtKB-ARBA"/>
</dbReference>
<reference evidence="6" key="1">
    <citation type="submission" date="2017-10" db="EMBL/GenBank/DDBJ databases">
        <authorList>
            <person name="Kravchenko I.K."/>
            <person name="Grouzdev D.S."/>
        </authorList>
    </citation>
    <scope>NUCLEOTIDE SEQUENCE [LARGE SCALE GENOMIC DNA]</scope>
    <source>
        <strain evidence="6">B2</strain>
    </source>
</reference>
<dbReference type="InterPro" id="IPR036388">
    <property type="entry name" value="WH-like_DNA-bd_sf"/>
</dbReference>
<dbReference type="InterPro" id="IPR002577">
    <property type="entry name" value="HTH_HxlR"/>
</dbReference>
<dbReference type="InterPro" id="IPR036390">
    <property type="entry name" value="WH_DNA-bd_sf"/>
</dbReference>
<dbReference type="InterPro" id="IPR011991">
    <property type="entry name" value="ArsR-like_HTH"/>
</dbReference>
<keyword evidence="1" id="KW-0805">Transcription regulation</keyword>
<evidence type="ECO:0000256" key="2">
    <source>
        <dbReference type="ARBA" id="ARBA00023125"/>
    </source>
</evidence>
<dbReference type="SUPFAM" id="SSF46785">
    <property type="entry name" value="Winged helix' DNA-binding domain"/>
    <property type="match status" value="1"/>
</dbReference>
<evidence type="ECO:0000313" key="5">
    <source>
        <dbReference type="EMBL" id="PGH53395.1"/>
    </source>
</evidence>
<keyword evidence="3" id="KW-0804">Transcription</keyword>
<dbReference type="PANTHER" id="PTHR33204">
    <property type="entry name" value="TRANSCRIPTIONAL REGULATOR, MARR FAMILY"/>
    <property type="match status" value="1"/>
</dbReference>
<comment type="caution">
    <text evidence="5">The sequence shown here is derived from an EMBL/GenBank/DDBJ whole genome shotgun (WGS) entry which is preliminary data.</text>
</comment>
<dbReference type="CDD" id="cd00090">
    <property type="entry name" value="HTH_ARSR"/>
    <property type="match status" value="1"/>
</dbReference>
<evidence type="ECO:0000256" key="3">
    <source>
        <dbReference type="ARBA" id="ARBA00023163"/>
    </source>
</evidence>
<evidence type="ECO:0000259" key="4">
    <source>
        <dbReference type="PROSITE" id="PS51118"/>
    </source>
</evidence>
<protein>
    <submittedName>
        <fullName evidence="5">Transcriptional regulator</fullName>
    </submittedName>
</protein>
<dbReference type="Pfam" id="PF01638">
    <property type="entry name" value="HxlR"/>
    <property type="match status" value="1"/>
</dbReference>
<dbReference type="PANTHER" id="PTHR33204:SF37">
    <property type="entry name" value="HTH-TYPE TRANSCRIPTIONAL REGULATOR YODB"/>
    <property type="match status" value="1"/>
</dbReference>
<proteinExistence type="predicted"/>